<keyword evidence="1" id="KW-0732">Signal</keyword>
<evidence type="ECO:0000256" key="1">
    <source>
        <dbReference type="SAM" id="SignalP"/>
    </source>
</evidence>
<accession>A0AAV1I751</accession>
<reference evidence="2 3" key="1">
    <citation type="submission" date="2023-10" db="EMBL/GenBank/DDBJ databases">
        <authorList>
            <person name="Maclean D."/>
            <person name="Macfadyen A."/>
        </authorList>
    </citation>
    <scope>NUCLEOTIDE SEQUENCE [LARGE SCALE GENOMIC DNA]</scope>
</reference>
<dbReference type="AlphaFoldDB" id="A0AAV1I751"/>
<gene>
    <name evidence="2" type="ORF">CVIRNUC_006099</name>
</gene>
<comment type="caution">
    <text evidence="2">The sequence shown here is derived from an EMBL/GenBank/DDBJ whole genome shotgun (WGS) entry which is preliminary data.</text>
</comment>
<proteinExistence type="predicted"/>
<dbReference type="Proteomes" id="UP001314263">
    <property type="component" value="Unassembled WGS sequence"/>
</dbReference>
<name>A0AAV1I751_9CHLO</name>
<feature type="chain" id="PRO_5043393256" evidence="1">
    <location>
        <begin position="21"/>
        <end position="257"/>
    </location>
</feature>
<feature type="signal peptide" evidence="1">
    <location>
        <begin position="1"/>
        <end position="20"/>
    </location>
</feature>
<evidence type="ECO:0000313" key="2">
    <source>
        <dbReference type="EMBL" id="CAK0782904.1"/>
    </source>
</evidence>
<keyword evidence="3" id="KW-1185">Reference proteome</keyword>
<organism evidence="2 3">
    <name type="scientific">Coccomyxa viridis</name>
    <dbReference type="NCBI Taxonomy" id="1274662"/>
    <lineage>
        <taxon>Eukaryota</taxon>
        <taxon>Viridiplantae</taxon>
        <taxon>Chlorophyta</taxon>
        <taxon>core chlorophytes</taxon>
        <taxon>Trebouxiophyceae</taxon>
        <taxon>Trebouxiophyceae incertae sedis</taxon>
        <taxon>Coccomyxaceae</taxon>
        <taxon>Coccomyxa</taxon>
    </lineage>
</organism>
<dbReference type="EMBL" id="CAUYUE010000007">
    <property type="protein sequence ID" value="CAK0782904.1"/>
    <property type="molecule type" value="Genomic_DNA"/>
</dbReference>
<evidence type="ECO:0000313" key="3">
    <source>
        <dbReference type="Proteomes" id="UP001314263"/>
    </source>
</evidence>
<sequence>MMLSRLITAFFVALCASAAARELQEAEAPEASRPVADLLFLVSADQAVFTDAAHLTLQNASSSVQYYGKGARAGVILSSIFFTSSAGTPYVAANGAWLDAPTATLFGFDSNGTERAVILNIASPVADPAAKAVSFNVAAISRPGIKTKHGVANEAADDENMLLTDVQPGTALSDVALFIDHNRDSMPRTARPERGGGAGGAGGGIGGGAGAGGGGRGGGGVGAGGGGRGGGVNGAAYVHSGGDSCRGGGCWNGGWGK</sequence>
<protein>
    <submittedName>
        <fullName evidence="2">Uncharacterized protein</fullName>
    </submittedName>
</protein>